<name>A0AAV7UPS4_PLEWA</name>
<dbReference type="Proteomes" id="UP001066276">
    <property type="component" value="Chromosome 3_1"/>
</dbReference>
<evidence type="ECO:0000313" key="3">
    <source>
        <dbReference type="Proteomes" id="UP001066276"/>
    </source>
</evidence>
<organism evidence="2 3">
    <name type="scientific">Pleurodeles waltl</name>
    <name type="common">Iberian ribbed newt</name>
    <dbReference type="NCBI Taxonomy" id="8319"/>
    <lineage>
        <taxon>Eukaryota</taxon>
        <taxon>Metazoa</taxon>
        <taxon>Chordata</taxon>
        <taxon>Craniata</taxon>
        <taxon>Vertebrata</taxon>
        <taxon>Euteleostomi</taxon>
        <taxon>Amphibia</taxon>
        <taxon>Batrachia</taxon>
        <taxon>Caudata</taxon>
        <taxon>Salamandroidea</taxon>
        <taxon>Salamandridae</taxon>
        <taxon>Pleurodelinae</taxon>
        <taxon>Pleurodeles</taxon>
    </lineage>
</organism>
<evidence type="ECO:0000313" key="2">
    <source>
        <dbReference type="EMBL" id="KAJ1189617.1"/>
    </source>
</evidence>
<gene>
    <name evidence="2" type="ORF">NDU88_006361</name>
</gene>
<dbReference type="EMBL" id="JANPWB010000005">
    <property type="protein sequence ID" value="KAJ1189617.1"/>
    <property type="molecule type" value="Genomic_DNA"/>
</dbReference>
<feature type="region of interest" description="Disordered" evidence="1">
    <location>
        <begin position="77"/>
        <end position="96"/>
    </location>
</feature>
<sequence length="96" mass="10748">MDPRVRQALRLLEEAGRLDLLAEDGARRERPARQAASGVAAAVAACSPPRGRGCRSRRVPKDRFHPCFLTLTQSKRVEGRQARKEKKGDLFRQPSL</sequence>
<protein>
    <submittedName>
        <fullName evidence="2">Uncharacterized protein</fullName>
    </submittedName>
</protein>
<feature type="compositionally biased region" description="Basic and acidic residues" evidence="1">
    <location>
        <begin position="77"/>
        <end position="90"/>
    </location>
</feature>
<comment type="caution">
    <text evidence="2">The sequence shown here is derived from an EMBL/GenBank/DDBJ whole genome shotgun (WGS) entry which is preliminary data.</text>
</comment>
<proteinExistence type="predicted"/>
<accession>A0AAV7UPS4</accession>
<dbReference type="AlphaFoldDB" id="A0AAV7UPS4"/>
<evidence type="ECO:0000256" key="1">
    <source>
        <dbReference type="SAM" id="MobiDB-lite"/>
    </source>
</evidence>
<keyword evidence="3" id="KW-1185">Reference proteome</keyword>
<reference evidence="2" key="1">
    <citation type="journal article" date="2022" name="bioRxiv">
        <title>Sequencing and chromosome-scale assembly of the giantPleurodeles waltlgenome.</title>
        <authorList>
            <person name="Brown T."/>
            <person name="Elewa A."/>
            <person name="Iarovenko S."/>
            <person name="Subramanian E."/>
            <person name="Araus A.J."/>
            <person name="Petzold A."/>
            <person name="Susuki M."/>
            <person name="Suzuki K.-i.T."/>
            <person name="Hayashi T."/>
            <person name="Toyoda A."/>
            <person name="Oliveira C."/>
            <person name="Osipova E."/>
            <person name="Leigh N.D."/>
            <person name="Simon A."/>
            <person name="Yun M.H."/>
        </authorList>
    </citation>
    <scope>NUCLEOTIDE SEQUENCE</scope>
    <source>
        <strain evidence="2">20211129_DDA</strain>
        <tissue evidence="2">Liver</tissue>
    </source>
</reference>